<dbReference type="PANTHER" id="PTHR42830:SF2">
    <property type="entry name" value="OSMC_OHR FAMILY PROTEIN"/>
    <property type="match status" value="1"/>
</dbReference>
<dbReference type="EMBL" id="JBHUMR010000008">
    <property type="protein sequence ID" value="MFD2617150.1"/>
    <property type="molecule type" value="Genomic_DNA"/>
</dbReference>
<dbReference type="InterPro" id="IPR036102">
    <property type="entry name" value="OsmC/Ohrsf"/>
</dbReference>
<dbReference type="PANTHER" id="PTHR42830">
    <property type="entry name" value="OSMOTICALLY INDUCIBLE FAMILY PROTEIN"/>
    <property type="match status" value="1"/>
</dbReference>
<protein>
    <submittedName>
        <fullName evidence="1">OsmC family protein</fullName>
    </submittedName>
</protein>
<dbReference type="Pfam" id="PF02566">
    <property type="entry name" value="OsmC"/>
    <property type="match status" value="1"/>
</dbReference>
<evidence type="ECO:0000313" key="2">
    <source>
        <dbReference type="Proteomes" id="UP001597458"/>
    </source>
</evidence>
<proteinExistence type="predicted"/>
<reference evidence="2" key="1">
    <citation type="journal article" date="2019" name="Int. J. Syst. Evol. Microbiol.">
        <title>The Global Catalogue of Microorganisms (GCM) 10K type strain sequencing project: providing services to taxonomists for standard genome sequencing and annotation.</title>
        <authorList>
            <consortium name="The Broad Institute Genomics Platform"/>
            <consortium name="The Broad Institute Genome Sequencing Center for Infectious Disease"/>
            <person name="Wu L."/>
            <person name="Ma J."/>
        </authorList>
    </citation>
    <scope>NUCLEOTIDE SEQUENCE [LARGE SCALE GENOMIC DNA]</scope>
    <source>
        <strain evidence="2">TISTR 2241</strain>
    </source>
</reference>
<dbReference type="SUPFAM" id="SSF82784">
    <property type="entry name" value="OsmC-like"/>
    <property type="match status" value="1"/>
</dbReference>
<sequence>MTSYIFSAKGSWHGGWRGHGEIYTNGLHEKITIDKSMNGLGTGTNPDELLMSALCSCYMMTLGIRLESESVQYVDIKISSKGIVKKKDGLHFEEIELHPNLSLNYQPTDEQKKHIYHVMYKAEANCMIAKALKDNVKLSIYPAITIN</sequence>
<accession>A0ABW5PQJ3</accession>
<dbReference type="InterPro" id="IPR003718">
    <property type="entry name" value="OsmC/Ohr_fam"/>
</dbReference>
<evidence type="ECO:0000313" key="1">
    <source>
        <dbReference type="EMBL" id="MFD2617150.1"/>
    </source>
</evidence>
<dbReference type="RefSeq" id="WP_141189036.1">
    <property type="nucleotide sequence ID" value="NZ_JBHUMR010000008.1"/>
</dbReference>
<keyword evidence="2" id="KW-1185">Reference proteome</keyword>
<dbReference type="InterPro" id="IPR052707">
    <property type="entry name" value="OsmC_Ohr_Peroxiredoxin"/>
</dbReference>
<organism evidence="1 2">
    <name type="scientific">Terrilactibacillus laevilacticus</name>
    <dbReference type="NCBI Taxonomy" id="1380157"/>
    <lineage>
        <taxon>Bacteria</taxon>
        <taxon>Bacillati</taxon>
        <taxon>Bacillota</taxon>
        <taxon>Bacilli</taxon>
        <taxon>Bacillales</taxon>
        <taxon>Bacillaceae</taxon>
        <taxon>Terrilactibacillus</taxon>
    </lineage>
</organism>
<dbReference type="InterPro" id="IPR015946">
    <property type="entry name" value="KH_dom-like_a/b"/>
</dbReference>
<name>A0ABW5PQJ3_9BACI</name>
<dbReference type="Proteomes" id="UP001597458">
    <property type="component" value="Unassembled WGS sequence"/>
</dbReference>
<gene>
    <name evidence="1" type="ORF">ACFSTF_07475</name>
</gene>
<dbReference type="Gene3D" id="3.30.300.20">
    <property type="match status" value="1"/>
</dbReference>
<comment type="caution">
    <text evidence="1">The sequence shown here is derived from an EMBL/GenBank/DDBJ whole genome shotgun (WGS) entry which is preliminary data.</text>
</comment>